<gene>
    <name evidence="1" type="ORF">C6V83_04195</name>
</gene>
<dbReference type="PIRSF" id="PIRSF028451">
    <property type="entry name" value="UCP028451"/>
    <property type="match status" value="1"/>
</dbReference>
<dbReference type="KEGG" id="git:C6V83_04195"/>
<accession>A0A2S0KD80</accession>
<name>A0A2S0KD80_9ACTN</name>
<dbReference type="PANTHER" id="PTHR36452:SF1">
    <property type="entry name" value="DUF2461 DOMAIN-CONTAINING PROTEIN"/>
    <property type="match status" value="1"/>
</dbReference>
<dbReference type="NCBIfam" id="TIGR02453">
    <property type="entry name" value="TIGR02453 family protein"/>
    <property type="match status" value="1"/>
</dbReference>
<organism evidence="1 2">
    <name type="scientific">Gordonia iterans</name>
    <dbReference type="NCBI Taxonomy" id="1004901"/>
    <lineage>
        <taxon>Bacteria</taxon>
        <taxon>Bacillati</taxon>
        <taxon>Actinomycetota</taxon>
        <taxon>Actinomycetes</taxon>
        <taxon>Mycobacteriales</taxon>
        <taxon>Gordoniaceae</taxon>
        <taxon>Gordonia</taxon>
    </lineage>
</organism>
<dbReference type="PANTHER" id="PTHR36452">
    <property type="entry name" value="CHROMOSOME 12, WHOLE GENOME SHOTGUN SEQUENCE"/>
    <property type="match status" value="1"/>
</dbReference>
<dbReference type="OrthoDB" id="9794241at2"/>
<dbReference type="EMBL" id="CP027433">
    <property type="protein sequence ID" value="AVL99600.1"/>
    <property type="molecule type" value="Genomic_DNA"/>
</dbReference>
<dbReference type="InterPro" id="IPR012808">
    <property type="entry name" value="CHP02453"/>
</dbReference>
<reference evidence="1 2" key="1">
    <citation type="submission" date="2018-03" db="EMBL/GenBank/DDBJ databases">
        <title>Characteristics and genome of n-alkane degrading marine bacteria Gordonia iterans isolated from crude oil contaminated in Tae-an, South Korea.</title>
        <authorList>
            <person name="Lee S.-S."/>
            <person name="Kim H."/>
        </authorList>
    </citation>
    <scope>NUCLEOTIDE SEQUENCE [LARGE SCALE GENOMIC DNA]</scope>
    <source>
        <strain evidence="1 2">Co17</strain>
    </source>
</reference>
<sequence length="210" mass="23527">MTFDGFSEAAFDFYDDLEVDNSKVFWEANKGVYASAVRAPMVALTEVLADEFGPAKIFRPHRDVRFSKDKTPYKTHQGAFVASAPATGYYVEIAAPGFRVGGGFYDATADRLAAIRTAIDHPKHGAELAKILDRLTEEGWEIGGDRLKTAPRGWARDHPRIDLLRYKSITAMRDYGFDGVIHTPALADKIRADWRRVTPLIDWATRYGQV</sequence>
<dbReference type="Proteomes" id="UP000239814">
    <property type="component" value="Chromosome"/>
</dbReference>
<dbReference type="Pfam" id="PF09365">
    <property type="entry name" value="DUF2461"/>
    <property type="match status" value="1"/>
</dbReference>
<protein>
    <submittedName>
        <fullName evidence="1">TIGR02453 family protein</fullName>
    </submittedName>
</protein>
<evidence type="ECO:0000313" key="2">
    <source>
        <dbReference type="Proteomes" id="UP000239814"/>
    </source>
</evidence>
<proteinExistence type="predicted"/>
<dbReference type="AlphaFoldDB" id="A0A2S0KD80"/>
<dbReference type="RefSeq" id="WP_105941335.1">
    <property type="nucleotide sequence ID" value="NZ_CP027433.1"/>
</dbReference>
<keyword evidence="2" id="KW-1185">Reference proteome</keyword>
<evidence type="ECO:0000313" key="1">
    <source>
        <dbReference type="EMBL" id="AVL99600.1"/>
    </source>
</evidence>
<dbReference type="InterPro" id="IPR015996">
    <property type="entry name" value="UCP028451"/>
</dbReference>